<feature type="transmembrane region" description="Helical" evidence="5">
    <location>
        <begin position="69"/>
        <end position="92"/>
    </location>
</feature>
<organism evidence="7 8">
    <name type="scientific">Microbacterium profundi</name>
    <dbReference type="NCBI Taxonomy" id="450380"/>
    <lineage>
        <taxon>Bacteria</taxon>
        <taxon>Bacillati</taxon>
        <taxon>Actinomycetota</taxon>
        <taxon>Actinomycetes</taxon>
        <taxon>Micrococcales</taxon>
        <taxon>Microbacteriaceae</taxon>
        <taxon>Microbacterium</taxon>
    </lineage>
</organism>
<dbReference type="InterPro" id="IPR020846">
    <property type="entry name" value="MFS_dom"/>
</dbReference>
<evidence type="ECO:0000256" key="4">
    <source>
        <dbReference type="ARBA" id="ARBA00023136"/>
    </source>
</evidence>
<name>A0ABV3LL77_9MICO</name>
<feature type="transmembrane region" description="Helical" evidence="5">
    <location>
        <begin position="44"/>
        <end position="63"/>
    </location>
</feature>
<feature type="transmembrane region" description="Helical" evidence="5">
    <location>
        <begin position="113"/>
        <end position="138"/>
    </location>
</feature>
<dbReference type="InterPro" id="IPR036259">
    <property type="entry name" value="MFS_trans_sf"/>
</dbReference>
<evidence type="ECO:0000256" key="2">
    <source>
        <dbReference type="ARBA" id="ARBA00022692"/>
    </source>
</evidence>
<dbReference type="Gene3D" id="1.20.1250.20">
    <property type="entry name" value="MFS general substrate transporter like domains"/>
    <property type="match status" value="1"/>
</dbReference>
<dbReference type="EMBL" id="JBFBMH010000041">
    <property type="protein sequence ID" value="MEW1976662.1"/>
    <property type="molecule type" value="Genomic_DNA"/>
</dbReference>
<keyword evidence="3 5" id="KW-1133">Transmembrane helix</keyword>
<reference evidence="7 8" key="1">
    <citation type="submission" date="2024-06" db="EMBL/GenBank/DDBJ databases">
        <title>The Natural Products Discovery Center: Release of the First 8490 Sequenced Strains for Exploring Actinobacteria Biosynthetic Diversity.</title>
        <authorList>
            <person name="Kalkreuter E."/>
            <person name="Kautsar S.A."/>
            <person name="Yang D."/>
            <person name="Bader C.D."/>
            <person name="Teijaro C.N."/>
            <person name="Fluegel L."/>
            <person name="Davis C.M."/>
            <person name="Simpson J.R."/>
            <person name="Lauterbach L."/>
            <person name="Steele A.D."/>
            <person name="Gui C."/>
            <person name="Meng S."/>
            <person name="Li G."/>
            <person name="Viehrig K."/>
            <person name="Ye F."/>
            <person name="Su P."/>
            <person name="Kiefer A.F."/>
            <person name="Nichols A."/>
            <person name="Cepeda A.J."/>
            <person name="Yan W."/>
            <person name="Fan B."/>
            <person name="Jiang Y."/>
            <person name="Adhikari A."/>
            <person name="Zheng C.-J."/>
            <person name="Schuster L."/>
            <person name="Cowan T.M."/>
            <person name="Smanski M.J."/>
            <person name="Chevrette M.G."/>
            <person name="De Carvalho L.P.S."/>
            <person name="Shen B."/>
        </authorList>
    </citation>
    <scope>NUCLEOTIDE SEQUENCE [LARGE SCALE GENOMIC DNA]</scope>
    <source>
        <strain evidence="7 8">NPDC077434</strain>
    </source>
</reference>
<dbReference type="SUPFAM" id="SSF103473">
    <property type="entry name" value="MFS general substrate transporter"/>
    <property type="match status" value="1"/>
</dbReference>
<comment type="caution">
    <text evidence="7">The sequence shown here is derived from an EMBL/GenBank/DDBJ whole genome shotgun (WGS) entry which is preliminary data.</text>
</comment>
<proteinExistence type="predicted"/>
<dbReference type="Proteomes" id="UP001553715">
    <property type="component" value="Unassembled WGS sequence"/>
</dbReference>
<feature type="transmembrane region" description="Helical" evidence="5">
    <location>
        <begin position="178"/>
        <end position="195"/>
    </location>
</feature>
<feature type="transmembrane region" description="Helical" evidence="5">
    <location>
        <begin position="283"/>
        <end position="305"/>
    </location>
</feature>
<dbReference type="RefSeq" id="WP_366233491.1">
    <property type="nucleotide sequence ID" value="NZ_JBFBMH010000041.1"/>
</dbReference>
<gene>
    <name evidence="7" type="ORF">AB0301_16530</name>
</gene>
<evidence type="ECO:0000313" key="8">
    <source>
        <dbReference type="Proteomes" id="UP001553715"/>
    </source>
</evidence>
<feature type="transmembrane region" description="Helical" evidence="5">
    <location>
        <begin position="215"/>
        <end position="239"/>
    </location>
</feature>
<feature type="domain" description="Major facilitator superfamily (MFS) profile" evidence="6">
    <location>
        <begin position="1"/>
        <end position="309"/>
    </location>
</feature>
<accession>A0ABV3LL77</accession>
<evidence type="ECO:0000256" key="1">
    <source>
        <dbReference type="ARBA" id="ARBA00004651"/>
    </source>
</evidence>
<dbReference type="PROSITE" id="PS50850">
    <property type="entry name" value="MFS"/>
    <property type="match status" value="1"/>
</dbReference>
<evidence type="ECO:0000259" key="6">
    <source>
        <dbReference type="PROSITE" id="PS50850"/>
    </source>
</evidence>
<feature type="transmembrane region" description="Helical" evidence="5">
    <location>
        <begin position="12"/>
        <end position="32"/>
    </location>
</feature>
<sequence>MDADAWGLGWRAIFLINVPVGIVIFALSKRFVPQTRSDRPMRTDFAGVALLTAALLCLMIPLIEGRSLGWPAWLWLLVGVGVLLLAVFVAHSRRRQRTDGSALLPLQLFRNRGFSAGLITQAMFQGAMNAFTLPFILYLQLALGFDALTAGLNLLAFSVGAMLGTGVAVPLTGRLGKALIAVGCVLMAIGIWWTSTVLGATGVGFTGWDAVGGMLTAGLGLSLIIIPLIDVALATIPVADAGAASGTYSTFQQLGATAGIAVSTTIFFAQVGGDWSQASVLDALGASVTVALIGLGIAAVASLFLPGVRAVRAHLEEERLRAEVEI</sequence>
<dbReference type="InterPro" id="IPR011701">
    <property type="entry name" value="MFS"/>
</dbReference>
<keyword evidence="4 5" id="KW-0472">Membrane</keyword>
<feature type="transmembrane region" description="Helical" evidence="5">
    <location>
        <begin position="150"/>
        <end position="171"/>
    </location>
</feature>
<keyword evidence="2 5" id="KW-0812">Transmembrane</keyword>
<evidence type="ECO:0000256" key="5">
    <source>
        <dbReference type="SAM" id="Phobius"/>
    </source>
</evidence>
<protein>
    <submittedName>
        <fullName evidence="7">MFS transporter</fullName>
    </submittedName>
</protein>
<dbReference type="PANTHER" id="PTHR42718:SF39">
    <property type="entry name" value="ACTINORHODIN TRANSPORTER-RELATED"/>
    <property type="match status" value="1"/>
</dbReference>
<dbReference type="Pfam" id="PF07690">
    <property type="entry name" value="MFS_1"/>
    <property type="match status" value="1"/>
</dbReference>
<evidence type="ECO:0000313" key="7">
    <source>
        <dbReference type="EMBL" id="MEW1976662.1"/>
    </source>
</evidence>
<dbReference type="PANTHER" id="PTHR42718">
    <property type="entry name" value="MAJOR FACILITATOR SUPERFAMILY MULTIDRUG TRANSPORTER MFSC"/>
    <property type="match status" value="1"/>
</dbReference>
<keyword evidence="8" id="KW-1185">Reference proteome</keyword>
<feature type="transmembrane region" description="Helical" evidence="5">
    <location>
        <begin position="251"/>
        <end position="271"/>
    </location>
</feature>
<comment type="subcellular location">
    <subcellularLocation>
        <location evidence="1">Cell membrane</location>
        <topology evidence="1">Multi-pass membrane protein</topology>
    </subcellularLocation>
</comment>
<evidence type="ECO:0000256" key="3">
    <source>
        <dbReference type="ARBA" id="ARBA00022989"/>
    </source>
</evidence>